<dbReference type="SMART" id="SM00855">
    <property type="entry name" value="PGAM"/>
    <property type="match status" value="1"/>
</dbReference>
<gene>
    <name evidence="1" type="ORF">Q4T40_14660</name>
</gene>
<dbReference type="Proteomes" id="UP001254848">
    <property type="component" value="Unassembled WGS sequence"/>
</dbReference>
<reference evidence="1 2" key="1">
    <citation type="submission" date="2023-07" db="EMBL/GenBank/DDBJ databases">
        <title>The novel representative of Negativicutes class, Anaeroselena agilis gen. nov. sp. nov.</title>
        <authorList>
            <person name="Prokofeva M.I."/>
            <person name="Elcheninov A.G."/>
            <person name="Klyukina A."/>
            <person name="Kublanov I.V."/>
            <person name="Frolov E.N."/>
            <person name="Podosokorskaya O.A."/>
        </authorList>
    </citation>
    <scope>NUCLEOTIDE SEQUENCE [LARGE SCALE GENOMIC DNA]</scope>
    <source>
        <strain evidence="1 2">4137-cl</strain>
    </source>
</reference>
<proteinExistence type="predicted"/>
<dbReference type="InterPro" id="IPR029033">
    <property type="entry name" value="His_PPase_superfam"/>
</dbReference>
<comment type="caution">
    <text evidence="1">The sequence shown here is derived from an EMBL/GenBank/DDBJ whole genome shotgun (WGS) entry which is preliminary data.</text>
</comment>
<keyword evidence="2" id="KW-1185">Reference proteome</keyword>
<accession>A0ABU3P0B4</accession>
<sequence length="163" mass="17449">MELVLLRHAKAEEDSAALPDERRELVAKGRKRAQAVAKGLERLLPADGRVEVWTSPALRSRQTAEIIAEHLGVETVTEHAAIYAGSLDNLLAEWAGAAGERTVIVVGHEPYLGIWARQLADVTLPFKKCAAAGFSIAAPDFSTGTLRWFAGPKVLTALGGDKG</sequence>
<dbReference type="RefSeq" id="WP_413780969.1">
    <property type="nucleotide sequence ID" value="NZ_JAUOZS010000001.1"/>
</dbReference>
<dbReference type="Pfam" id="PF00300">
    <property type="entry name" value="His_Phos_1"/>
    <property type="match status" value="1"/>
</dbReference>
<dbReference type="InterPro" id="IPR013078">
    <property type="entry name" value="His_Pase_superF_clade-1"/>
</dbReference>
<evidence type="ECO:0000313" key="2">
    <source>
        <dbReference type="Proteomes" id="UP001254848"/>
    </source>
</evidence>
<evidence type="ECO:0000313" key="1">
    <source>
        <dbReference type="EMBL" id="MDT8902489.1"/>
    </source>
</evidence>
<name>A0ABU3P0B4_9FIRM</name>
<dbReference type="SUPFAM" id="SSF53254">
    <property type="entry name" value="Phosphoglycerate mutase-like"/>
    <property type="match status" value="1"/>
</dbReference>
<dbReference type="CDD" id="cd07067">
    <property type="entry name" value="HP_PGM_like"/>
    <property type="match status" value="1"/>
</dbReference>
<dbReference type="EMBL" id="JAUOZS010000001">
    <property type="protein sequence ID" value="MDT8902489.1"/>
    <property type="molecule type" value="Genomic_DNA"/>
</dbReference>
<dbReference type="Gene3D" id="3.40.50.1240">
    <property type="entry name" value="Phosphoglycerate mutase-like"/>
    <property type="match status" value="1"/>
</dbReference>
<organism evidence="1 2">
    <name type="scientific">Anaeroselena agilis</name>
    <dbReference type="NCBI Taxonomy" id="3063788"/>
    <lineage>
        <taxon>Bacteria</taxon>
        <taxon>Bacillati</taxon>
        <taxon>Bacillota</taxon>
        <taxon>Negativicutes</taxon>
        <taxon>Acetonemataceae</taxon>
        <taxon>Anaeroselena</taxon>
    </lineage>
</organism>
<protein>
    <submittedName>
        <fullName evidence="1">Histidine phosphatase family protein</fullName>
    </submittedName>
</protein>